<accession>A0A0U4WMD5</accession>
<reference evidence="1 2" key="1">
    <citation type="submission" date="2015-12" db="EMBL/GenBank/DDBJ databases">
        <title>Genome sequence of Aneurinibacillus soli.</title>
        <authorList>
            <person name="Lee J.S."/>
            <person name="Lee K.C."/>
            <person name="Kim K.K."/>
            <person name="Lee B.W."/>
        </authorList>
    </citation>
    <scope>NUCLEOTIDE SEQUENCE [LARGE SCALE GENOMIC DNA]</scope>
    <source>
        <strain evidence="1 2">CB4</strain>
    </source>
</reference>
<sequence length="295" mass="34916">MRVMKLYVPFRDRDLLDSFREVLREELNNIRPLLQLRLYEQQQKHACCFMIESWVEQEYTVEAYEGVPCAIAHAVGAYVTWKEERYIERLVRDHPAYERVQEKDGLLGYVLYHLAGKEAGRAVSRTSELTSNVERMVFDYLQQEHDLHLDGFFRFRLKERLYELRLMVDMYIEEYFAEEEYEMVVRRLRAFLAGQTVRTELLRIVHEGGTSFTYYNEEWERLDPSRTLAFPVEAELPYVLAEADVVRTLAAFAPGTLLLYTEQPRAPIILMITRLFTGRLILSGEYPLIRMAEDT</sequence>
<keyword evidence="2" id="KW-1185">Reference proteome</keyword>
<evidence type="ECO:0000313" key="2">
    <source>
        <dbReference type="Proteomes" id="UP000217696"/>
    </source>
</evidence>
<proteinExistence type="predicted"/>
<dbReference type="KEGG" id="asoc:CB4_03696"/>
<evidence type="ECO:0000313" key="1">
    <source>
        <dbReference type="EMBL" id="BAU29496.1"/>
    </source>
</evidence>
<dbReference type="Proteomes" id="UP000217696">
    <property type="component" value="Chromosome"/>
</dbReference>
<protein>
    <submittedName>
        <fullName evidence="1">YtxC-like family protein</fullName>
    </submittedName>
</protein>
<dbReference type="InterPro" id="IPR014199">
    <property type="entry name" value="Spore_YtxC"/>
</dbReference>
<gene>
    <name evidence="1" type="ORF">CB4_03696</name>
</gene>
<dbReference type="AlphaFoldDB" id="A0A0U4WMD5"/>
<dbReference type="Pfam" id="PF08812">
    <property type="entry name" value="YtxC"/>
    <property type="match status" value="1"/>
</dbReference>
<name>A0A0U4WMD5_9BACL</name>
<organism evidence="1 2">
    <name type="scientific">Aneurinibacillus soli</name>
    <dbReference type="NCBI Taxonomy" id="1500254"/>
    <lineage>
        <taxon>Bacteria</taxon>
        <taxon>Bacillati</taxon>
        <taxon>Bacillota</taxon>
        <taxon>Bacilli</taxon>
        <taxon>Bacillales</taxon>
        <taxon>Paenibacillaceae</taxon>
        <taxon>Aneurinibacillus group</taxon>
        <taxon>Aneurinibacillus</taxon>
    </lineage>
</organism>
<dbReference type="EMBL" id="AP017312">
    <property type="protein sequence ID" value="BAU29496.1"/>
    <property type="molecule type" value="Genomic_DNA"/>
</dbReference>